<feature type="signal peptide" evidence="2">
    <location>
        <begin position="1"/>
        <end position="22"/>
    </location>
</feature>
<proteinExistence type="predicted"/>
<dbReference type="PROSITE" id="PS50948">
    <property type="entry name" value="PAN"/>
    <property type="match status" value="1"/>
</dbReference>
<evidence type="ECO:0000313" key="4">
    <source>
        <dbReference type="EMBL" id="KAK8405613.1"/>
    </source>
</evidence>
<dbReference type="SMART" id="SM00473">
    <property type="entry name" value="PAN_AP"/>
    <property type="match status" value="3"/>
</dbReference>
<dbReference type="SUPFAM" id="SSF57414">
    <property type="entry name" value="Hairpin loop containing domain-like"/>
    <property type="match status" value="3"/>
</dbReference>
<keyword evidence="1" id="KW-0472">Membrane</keyword>
<comment type="caution">
    <text evidence="4">The sequence shown here is derived from an EMBL/GenBank/DDBJ whole genome shotgun (WGS) entry which is preliminary data.</text>
</comment>
<dbReference type="InterPro" id="IPR003609">
    <property type="entry name" value="Pan_app"/>
</dbReference>
<keyword evidence="1" id="KW-0812">Transmembrane</keyword>
<organism evidence="4 5">
    <name type="scientific">Scylla paramamosain</name>
    <name type="common">Mud crab</name>
    <dbReference type="NCBI Taxonomy" id="85552"/>
    <lineage>
        <taxon>Eukaryota</taxon>
        <taxon>Metazoa</taxon>
        <taxon>Ecdysozoa</taxon>
        <taxon>Arthropoda</taxon>
        <taxon>Crustacea</taxon>
        <taxon>Multicrustacea</taxon>
        <taxon>Malacostraca</taxon>
        <taxon>Eumalacostraca</taxon>
        <taxon>Eucarida</taxon>
        <taxon>Decapoda</taxon>
        <taxon>Pleocyemata</taxon>
        <taxon>Brachyura</taxon>
        <taxon>Eubrachyura</taxon>
        <taxon>Portunoidea</taxon>
        <taxon>Portunidae</taxon>
        <taxon>Portuninae</taxon>
        <taxon>Scylla</taxon>
    </lineage>
</organism>
<dbReference type="AlphaFoldDB" id="A0AAW0UZU0"/>
<protein>
    <recommendedName>
        <fullName evidence="3">Apple domain-containing protein</fullName>
    </recommendedName>
</protein>
<name>A0AAW0UZU0_SCYPA</name>
<dbReference type="PANTHER" id="PTHR36902">
    <property type="entry name" value="ENRICHED IN SURFACE-LABELED PROTEOME PROTEIN 9"/>
    <property type="match status" value="1"/>
</dbReference>
<evidence type="ECO:0000313" key="5">
    <source>
        <dbReference type="Proteomes" id="UP001487740"/>
    </source>
</evidence>
<feature type="transmembrane region" description="Helical" evidence="1">
    <location>
        <begin position="950"/>
        <end position="972"/>
    </location>
</feature>
<dbReference type="EMBL" id="JARAKH010000003">
    <property type="protein sequence ID" value="KAK8405613.1"/>
    <property type="molecule type" value="Genomic_DNA"/>
</dbReference>
<reference evidence="4 5" key="1">
    <citation type="submission" date="2023-03" db="EMBL/GenBank/DDBJ databases">
        <title>High-quality genome of Scylla paramamosain provides insights in environmental adaptation.</title>
        <authorList>
            <person name="Zhang L."/>
        </authorList>
    </citation>
    <scope>NUCLEOTIDE SEQUENCE [LARGE SCALE GENOMIC DNA]</scope>
    <source>
        <strain evidence="4">LZ_2023a</strain>
        <tissue evidence="4">Muscle</tissue>
    </source>
</reference>
<dbReference type="Proteomes" id="UP001487740">
    <property type="component" value="Unassembled WGS sequence"/>
</dbReference>
<feature type="domain" description="Apple" evidence="3">
    <location>
        <begin position="836"/>
        <end position="926"/>
    </location>
</feature>
<evidence type="ECO:0000256" key="2">
    <source>
        <dbReference type="SAM" id="SignalP"/>
    </source>
</evidence>
<evidence type="ECO:0000259" key="3">
    <source>
        <dbReference type="PROSITE" id="PS50948"/>
    </source>
</evidence>
<dbReference type="Gene3D" id="3.50.4.10">
    <property type="entry name" value="Hepatocyte Growth Factor"/>
    <property type="match status" value="3"/>
</dbReference>
<keyword evidence="2" id="KW-0732">Signal</keyword>
<keyword evidence="1" id="KW-1133">Transmembrane helix</keyword>
<gene>
    <name evidence="4" type="ORF">O3P69_001851</name>
</gene>
<dbReference type="Pfam" id="PF25898">
    <property type="entry name" value="LolA_2nd_metazoa"/>
    <property type="match status" value="1"/>
</dbReference>
<accession>A0AAW0UZU0</accession>
<feature type="chain" id="PRO_5043586984" description="Apple domain-containing protein" evidence="2">
    <location>
        <begin position="23"/>
        <end position="977"/>
    </location>
</feature>
<dbReference type="PANTHER" id="PTHR36902:SF1">
    <property type="entry name" value="ENRICHED IN SURFACE-LABELED PROTEOME PROTEIN 9"/>
    <property type="match status" value="1"/>
</dbReference>
<keyword evidence="5" id="KW-1185">Reference proteome</keyword>
<evidence type="ECO:0000256" key="1">
    <source>
        <dbReference type="SAM" id="Phobius"/>
    </source>
</evidence>
<dbReference type="InterPro" id="IPR058831">
    <property type="entry name" value="LolA-like_dom_2nd"/>
</dbReference>
<sequence>MEAIKVTVVVVAVLAVMVAGQGETPDLPDIWKVVEDSYDSYLTVNFPDLDPGATMLVDELYDIKEKKGVVEVVSKGISTTNNYYTSNQQVGMEDNYRLWGWNYNFSISSGDNILYGPSALLRIPKDFGKDVIFGGETTVRDIRAFRWTIYHPSKHIIDYYFAADDWLMPYGASLDGISLQAPLLITVNGFQGDPWNVEVAEKNQTVYYEYTDFKPFVAPDRRKRFLVRGGLDCTDRKTLDPHYVKPPNAPSRFQVFMEIVLWPLEGVIESFVIKTWLYYDSAKHLLRLDMNPGQDTQDPEATYKSIHDYNTGIEYRIDFNTGECQMHALDDNQFGNQISSTTLGGIIMADPDHLFHLDDKYVFSGFSETRGIKTTRWSAVRDDIYDTENQVMFKKVVVDYYFNSEDVVQEGEMEGTTLPIRLDATVYYNNDTNKVSYRDTVNLLHMQTSFQEYDFNPFHVGECMDHITGRTWLKITFEGDWMHGASQMPGEFKTQLIDYVATKTKSSYVRFPEVQLDHDMSDFVYATMLLLEPAPYLLQFHKLQDRVPTTSETQIQVKMHEEENCAYTCLSYEKFVCKSFYKCKGDGKTCYVSNYKNPVGQDLNMKACPHYSKSLVTDSKAVQEMNAVVEATLAFSIMTENFTIELEYKDHDGVVQKGKYRALFETEELNGDDPAFVDFVRDDFSVLKKRYKLAAKFTDLRITKVSYATCLTKCLGQISFECESFSYCYDSEDCMLSSKAEEKPPPDVDLVSQHDCVVVGRSHLNDYTLLEGFVYLGDPKEIHTTLTPERCAYFCDNTTDFTCRSFDFCLDSLKCSLYDHHTADAPDTMFNSSKDCMHFSRNALVDFTKHANQKIDGSRDRYIKDTSPAACAQVCEDDPDFGCNGFDFCNEQESGGITCFLTQDHYSDEGTHISDSLTCDHYSRDYYEGQDRNSYAHNKNTNYIYGPGDMAGLACSMLVISIGLTFAGVYAYNKYKK</sequence>
<dbReference type="Pfam" id="PF00024">
    <property type="entry name" value="PAN_1"/>
    <property type="match status" value="1"/>
</dbReference>